<dbReference type="InterPro" id="IPR040921">
    <property type="entry name" value="Peptidase_S66C"/>
</dbReference>
<feature type="active site" description="Charge relay system" evidence="3">
    <location>
        <position position="303"/>
    </location>
</feature>
<dbReference type="PROSITE" id="PS51257">
    <property type="entry name" value="PROKAR_LIPOPROTEIN"/>
    <property type="match status" value="1"/>
</dbReference>
<dbReference type="InterPro" id="IPR029062">
    <property type="entry name" value="Class_I_gatase-like"/>
</dbReference>
<dbReference type="InterPro" id="IPR003507">
    <property type="entry name" value="S66_fam"/>
</dbReference>
<dbReference type="CDD" id="cd07062">
    <property type="entry name" value="Peptidase_S66_mccF_like"/>
    <property type="match status" value="1"/>
</dbReference>
<dbReference type="EMBL" id="CP015756">
    <property type="protein sequence ID" value="APC41218.1"/>
    <property type="molecule type" value="Genomic_DNA"/>
</dbReference>
<evidence type="ECO:0000256" key="1">
    <source>
        <dbReference type="ARBA" id="ARBA00010233"/>
    </source>
</evidence>
<feature type="active site" description="Nucleophile" evidence="3">
    <location>
        <position position="112"/>
    </location>
</feature>
<dbReference type="PIRSF" id="PIRSF028757">
    <property type="entry name" value="LD-carboxypeptidase"/>
    <property type="match status" value="1"/>
</dbReference>
<dbReference type="Gene3D" id="3.50.30.60">
    <property type="entry name" value="LD-carboxypeptidase A C-terminal domain-like"/>
    <property type="match status" value="1"/>
</dbReference>
<dbReference type="OrthoDB" id="9807329at2"/>
<keyword evidence="2" id="KW-0378">Hydrolase</keyword>
<organism evidence="6 7">
    <name type="scientific">Clostridium estertheticum subsp. estertheticum</name>
    <dbReference type="NCBI Taxonomy" id="1552"/>
    <lineage>
        <taxon>Bacteria</taxon>
        <taxon>Bacillati</taxon>
        <taxon>Bacillota</taxon>
        <taxon>Clostridia</taxon>
        <taxon>Eubacteriales</taxon>
        <taxon>Clostridiaceae</taxon>
        <taxon>Clostridium</taxon>
    </lineage>
</organism>
<evidence type="ECO:0000256" key="3">
    <source>
        <dbReference type="PIRSR" id="PIRSR028757-1"/>
    </source>
</evidence>
<dbReference type="InterPro" id="IPR040449">
    <property type="entry name" value="Peptidase_S66_N"/>
</dbReference>
<keyword evidence="7" id="KW-1185">Reference proteome</keyword>
<evidence type="ECO:0000313" key="6">
    <source>
        <dbReference type="EMBL" id="APC41218.1"/>
    </source>
</evidence>
<comment type="similarity">
    <text evidence="1">Belongs to the peptidase S66 family.</text>
</comment>
<dbReference type="Proteomes" id="UP000182569">
    <property type="component" value="Chromosome"/>
</dbReference>
<evidence type="ECO:0000259" key="4">
    <source>
        <dbReference type="Pfam" id="PF02016"/>
    </source>
</evidence>
<dbReference type="KEGG" id="ceu:A7L45_14605"/>
<evidence type="ECO:0000313" key="7">
    <source>
        <dbReference type="Proteomes" id="UP000182569"/>
    </source>
</evidence>
<dbReference type="Pfam" id="PF17676">
    <property type="entry name" value="Peptidase_S66C"/>
    <property type="match status" value="1"/>
</dbReference>
<evidence type="ECO:0000259" key="5">
    <source>
        <dbReference type="Pfam" id="PF17676"/>
    </source>
</evidence>
<dbReference type="SUPFAM" id="SSF52317">
    <property type="entry name" value="Class I glutamine amidotransferase-like"/>
    <property type="match status" value="1"/>
</dbReference>
<dbReference type="STRING" id="1552.A7L45_14605"/>
<gene>
    <name evidence="6" type="ORF">A7L45_14605</name>
</gene>
<protein>
    <submittedName>
        <fullName evidence="6">Peptidase S66</fullName>
    </submittedName>
</protein>
<feature type="domain" description="LD-carboxypeptidase C-terminal" evidence="5">
    <location>
        <begin position="203"/>
        <end position="318"/>
    </location>
</feature>
<dbReference type="InterPro" id="IPR027478">
    <property type="entry name" value="LdcA_N"/>
</dbReference>
<feature type="active site" description="Charge relay system" evidence="3">
    <location>
        <position position="235"/>
    </location>
</feature>
<dbReference type="PANTHER" id="PTHR30237:SF5">
    <property type="entry name" value="CARBOXYPEPTIDASE VC_A0337-RELATED"/>
    <property type="match status" value="1"/>
</dbReference>
<dbReference type="GO" id="GO:0016787">
    <property type="term" value="F:hydrolase activity"/>
    <property type="evidence" value="ECO:0007669"/>
    <property type="project" value="UniProtKB-KW"/>
</dbReference>
<dbReference type="RefSeq" id="WP_071613513.1">
    <property type="nucleotide sequence ID" value="NZ_CP015756.1"/>
</dbReference>
<reference evidence="7" key="1">
    <citation type="journal article" date="2016" name="Front. Microbiol.">
        <title>Complete Genome Sequence of Clostridium estertheticum DSM 8809, a Microbe Identified in Spoiled Vacuum Packed Beef.</title>
        <authorList>
            <person name="Yu Z."/>
            <person name="Gunn L."/>
            <person name="Brennan E."/>
            <person name="Reid R."/>
            <person name="Wall P.G."/>
            <person name="Gaora O.P."/>
            <person name="Hurley D."/>
            <person name="Bolton D."/>
            <person name="Fanning S."/>
        </authorList>
    </citation>
    <scope>NUCLEOTIDE SEQUENCE [LARGE SCALE GENOMIC DNA]</scope>
    <source>
        <strain evidence="7">DSM 8809</strain>
    </source>
</reference>
<proteinExistence type="inferred from homology"/>
<dbReference type="SUPFAM" id="SSF141986">
    <property type="entry name" value="LD-carboxypeptidase A C-terminal domain-like"/>
    <property type="match status" value="1"/>
</dbReference>
<dbReference type="AlphaFoldDB" id="A0A1J0GIJ1"/>
<feature type="domain" description="LD-carboxypeptidase N-terminal" evidence="4">
    <location>
        <begin position="13"/>
        <end position="132"/>
    </location>
</feature>
<dbReference type="Gene3D" id="3.40.50.10740">
    <property type="entry name" value="Class I glutamine amidotransferase-like"/>
    <property type="match status" value="1"/>
</dbReference>
<dbReference type="PANTHER" id="PTHR30237">
    <property type="entry name" value="MURAMOYLTETRAPEPTIDE CARBOXYPEPTIDASE"/>
    <property type="match status" value="1"/>
</dbReference>
<dbReference type="Pfam" id="PF02016">
    <property type="entry name" value="Peptidase_S66"/>
    <property type="match status" value="1"/>
</dbReference>
<dbReference type="InterPro" id="IPR027461">
    <property type="entry name" value="Carboxypeptidase_A_C_sf"/>
</dbReference>
<sequence length="333" mass="37846">MDEITKLKADDSIGIFSPSAPITYSCPNRFDKAKKYLQSKGFKLIEGSLTGKYDFYRSGSIMQRAEELNSLIRNPEVKCIMATIGGMNSNSILPYIDYAEFKIHPKIIIGYSDVTAILLAIYAQTGISTYYGPALVASFGEFAPFVDLTYKYFKEITMDKMSFPYVFKTPEYWTDEYVNWETQDRGKEKRENSWITIYGGNVRGRVMGGNLNTIQGIWGSKYMPEIKDGDILFIEDSLKDTATIERSFSFLKLNGVFDRVSGIILGKHELFDDMKTGRKPYEILVEVLGDNKLPFIADFDCCHTHPMMTLPIGCGIELDATNKRVSIIKDWFN</sequence>
<accession>A0A1J0GIJ1</accession>
<evidence type="ECO:0000256" key="2">
    <source>
        <dbReference type="ARBA" id="ARBA00022801"/>
    </source>
</evidence>
<name>A0A1J0GIJ1_9CLOT</name>